<keyword evidence="1" id="KW-0863">Zinc-finger</keyword>
<evidence type="ECO:0000256" key="2">
    <source>
        <dbReference type="SAM" id="Phobius"/>
    </source>
</evidence>
<dbReference type="Proteomes" id="UP000011087">
    <property type="component" value="Unassembled WGS sequence"/>
</dbReference>
<keyword evidence="2" id="KW-1133">Transmembrane helix</keyword>
<dbReference type="PROSITE" id="PS50089">
    <property type="entry name" value="ZF_RING_2"/>
    <property type="match status" value="1"/>
</dbReference>
<dbReference type="CDD" id="cd16448">
    <property type="entry name" value="RING-H2"/>
    <property type="match status" value="1"/>
</dbReference>
<reference evidence="4 6" key="1">
    <citation type="journal article" date="2012" name="Nature">
        <title>Algal genomes reveal evolutionary mosaicism and the fate of nucleomorphs.</title>
        <authorList>
            <consortium name="DOE Joint Genome Institute"/>
            <person name="Curtis B.A."/>
            <person name="Tanifuji G."/>
            <person name="Burki F."/>
            <person name="Gruber A."/>
            <person name="Irimia M."/>
            <person name="Maruyama S."/>
            <person name="Arias M.C."/>
            <person name="Ball S.G."/>
            <person name="Gile G.H."/>
            <person name="Hirakawa Y."/>
            <person name="Hopkins J.F."/>
            <person name="Kuo A."/>
            <person name="Rensing S.A."/>
            <person name="Schmutz J."/>
            <person name="Symeonidi A."/>
            <person name="Elias M."/>
            <person name="Eveleigh R.J."/>
            <person name="Herman E.K."/>
            <person name="Klute M.J."/>
            <person name="Nakayama T."/>
            <person name="Obornik M."/>
            <person name="Reyes-Prieto A."/>
            <person name="Armbrust E.V."/>
            <person name="Aves S.J."/>
            <person name="Beiko R.G."/>
            <person name="Coutinho P."/>
            <person name="Dacks J.B."/>
            <person name="Durnford D.G."/>
            <person name="Fast N.M."/>
            <person name="Green B.R."/>
            <person name="Grisdale C.J."/>
            <person name="Hempel F."/>
            <person name="Henrissat B."/>
            <person name="Hoppner M.P."/>
            <person name="Ishida K."/>
            <person name="Kim E."/>
            <person name="Koreny L."/>
            <person name="Kroth P.G."/>
            <person name="Liu Y."/>
            <person name="Malik S.B."/>
            <person name="Maier U.G."/>
            <person name="McRose D."/>
            <person name="Mock T."/>
            <person name="Neilson J.A."/>
            <person name="Onodera N.T."/>
            <person name="Poole A.M."/>
            <person name="Pritham E.J."/>
            <person name="Richards T.A."/>
            <person name="Rocap G."/>
            <person name="Roy S.W."/>
            <person name="Sarai C."/>
            <person name="Schaack S."/>
            <person name="Shirato S."/>
            <person name="Slamovits C.H."/>
            <person name="Spencer D.F."/>
            <person name="Suzuki S."/>
            <person name="Worden A.Z."/>
            <person name="Zauner S."/>
            <person name="Barry K."/>
            <person name="Bell C."/>
            <person name="Bharti A.K."/>
            <person name="Crow J.A."/>
            <person name="Grimwood J."/>
            <person name="Kramer R."/>
            <person name="Lindquist E."/>
            <person name="Lucas S."/>
            <person name="Salamov A."/>
            <person name="McFadden G.I."/>
            <person name="Lane C.E."/>
            <person name="Keeling P.J."/>
            <person name="Gray M.W."/>
            <person name="Grigoriev I.V."/>
            <person name="Archibald J.M."/>
        </authorList>
    </citation>
    <scope>NUCLEOTIDE SEQUENCE</scope>
    <source>
        <strain evidence="4 6">CCMP2712</strain>
    </source>
</reference>
<dbReference type="EMBL" id="JH993004">
    <property type="protein sequence ID" value="EKX44454.1"/>
    <property type="molecule type" value="Genomic_DNA"/>
</dbReference>
<dbReference type="PaxDb" id="55529-EKX44454"/>
<dbReference type="SUPFAM" id="SSF57850">
    <property type="entry name" value="RING/U-box"/>
    <property type="match status" value="1"/>
</dbReference>
<evidence type="ECO:0000259" key="3">
    <source>
        <dbReference type="PROSITE" id="PS50089"/>
    </source>
</evidence>
<reference evidence="5" key="3">
    <citation type="submission" date="2016-03" db="UniProtKB">
        <authorList>
            <consortium name="EnsemblProtists"/>
        </authorList>
    </citation>
    <scope>IDENTIFICATION</scope>
</reference>
<dbReference type="Pfam" id="PF13639">
    <property type="entry name" value="zf-RING_2"/>
    <property type="match status" value="1"/>
</dbReference>
<keyword evidence="1" id="KW-0479">Metal-binding</keyword>
<dbReference type="InterPro" id="IPR013083">
    <property type="entry name" value="Znf_RING/FYVE/PHD"/>
</dbReference>
<dbReference type="GO" id="GO:0008270">
    <property type="term" value="F:zinc ion binding"/>
    <property type="evidence" value="ECO:0007669"/>
    <property type="project" value="UniProtKB-KW"/>
</dbReference>
<evidence type="ECO:0000313" key="6">
    <source>
        <dbReference type="Proteomes" id="UP000011087"/>
    </source>
</evidence>
<dbReference type="GeneID" id="17301121"/>
<name>L1J8M2_GUITC</name>
<keyword evidence="6" id="KW-1185">Reference proteome</keyword>
<sequence length="434" mass="47822">MEAGPSQNFNVEVHNQYPLPQKDFVIPLSNGATFIHPPFSAGYIVWTFPNNPSPARSTAVFVSKLLCNSKSSPMSAQTVEQLSGPHGYAYEPAALVAAENSSFAHGFTRENSVATVSDVNASVWSQFSFCNTENSVSHLHVLRGMKIVERNERPKYIGDESEEAENACTICLENLCTGVVVKTNCRHCFHKSCAYQSELHGLRSTGIWACPVCRDTVTWINLETLWQDGSKQNIDTSMESKKSNNRFKAMISRSGMLNSLVSAIAAVDTLSIFSETQPSSFIPIEPPVGMQHNTDSQSMMDKAYNLEVPMQVQRVPLDHKMFAENAESSEASKEPEYDQCCDASTDEDKDLNHVSVIVTSVSVASSEIFAAFQAVNMSEVVPVRQAVEVDRPMSNFMKFTIFARIVLAMAVIITTIVLFIFGAAPQRASSRTQQ</sequence>
<keyword evidence="2" id="KW-0472">Membrane</keyword>
<accession>L1J8M2</accession>
<dbReference type="EnsemblProtists" id="EKX44454">
    <property type="protein sequence ID" value="EKX44454"/>
    <property type="gene ID" value="GUITHDRAFT_152966"/>
</dbReference>
<dbReference type="AlphaFoldDB" id="L1J8M2"/>
<dbReference type="InterPro" id="IPR001841">
    <property type="entry name" value="Znf_RING"/>
</dbReference>
<dbReference type="HOGENOM" id="CLU_632320_0_0_1"/>
<dbReference type="KEGG" id="gtt:GUITHDRAFT_152966"/>
<protein>
    <recommendedName>
        <fullName evidence="3">RING-type domain-containing protein</fullName>
    </recommendedName>
</protein>
<dbReference type="SMART" id="SM00184">
    <property type="entry name" value="RING"/>
    <property type="match status" value="1"/>
</dbReference>
<keyword evidence="2" id="KW-0812">Transmembrane</keyword>
<proteinExistence type="predicted"/>
<dbReference type="RefSeq" id="XP_005831434.1">
    <property type="nucleotide sequence ID" value="XM_005831377.1"/>
</dbReference>
<reference evidence="6" key="2">
    <citation type="submission" date="2012-11" db="EMBL/GenBank/DDBJ databases">
        <authorList>
            <person name="Kuo A."/>
            <person name="Curtis B.A."/>
            <person name="Tanifuji G."/>
            <person name="Burki F."/>
            <person name="Gruber A."/>
            <person name="Irimia M."/>
            <person name="Maruyama S."/>
            <person name="Arias M.C."/>
            <person name="Ball S.G."/>
            <person name="Gile G.H."/>
            <person name="Hirakawa Y."/>
            <person name="Hopkins J.F."/>
            <person name="Rensing S.A."/>
            <person name="Schmutz J."/>
            <person name="Symeonidi A."/>
            <person name="Elias M."/>
            <person name="Eveleigh R.J."/>
            <person name="Herman E.K."/>
            <person name="Klute M.J."/>
            <person name="Nakayama T."/>
            <person name="Obornik M."/>
            <person name="Reyes-Prieto A."/>
            <person name="Armbrust E.V."/>
            <person name="Aves S.J."/>
            <person name="Beiko R.G."/>
            <person name="Coutinho P."/>
            <person name="Dacks J.B."/>
            <person name="Durnford D.G."/>
            <person name="Fast N.M."/>
            <person name="Green B.R."/>
            <person name="Grisdale C."/>
            <person name="Hempe F."/>
            <person name="Henrissat B."/>
            <person name="Hoppner M.P."/>
            <person name="Ishida K.-I."/>
            <person name="Kim E."/>
            <person name="Koreny L."/>
            <person name="Kroth P.G."/>
            <person name="Liu Y."/>
            <person name="Malik S.-B."/>
            <person name="Maier U.G."/>
            <person name="McRose D."/>
            <person name="Mock T."/>
            <person name="Neilson J.A."/>
            <person name="Onodera N.T."/>
            <person name="Poole A.M."/>
            <person name="Pritham E.J."/>
            <person name="Richards T.A."/>
            <person name="Rocap G."/>
            <person name="Roy S.W."/>
            <person name="Sarai C."/>
            <person name="Schaack S."/>
            <person name="Shirato S."/>
            <person name="Slamovits C.H."/>
            <person name="Spencer D.F."/>
            <person name="Suzuki S."/>
            <person name="Worden A.Z."/>
            <person name="Zauner S."/>
            <person name="Barry K."/>
            <person name="Bell C."/>
            <person name="Bharti A.K."/>
            <person name="Crow J.A."/>
            <person name="Grimwood J."/>
            <person name="Kramer R."/>
            <person name="Lindquist E."/>
            <person name="Lucas S."/>
            <person name="Salamov A."/>
            <person name="McFadden G.I."/>
            <person name="Lane C.E."/>
            <person name="Keeling P.J."/>
            <person name="Gray M.W."/>
            <person name="Grigoriev I.V."/>
            <person name="Archibald J.M."/>
        </authorList>
    </citation>
    <scope>NUCLEOTIDE SEQUENCE</scope>
    <source>
        <strain evidence="6">CCMP2712</strain>
    </source>
</reference>
<gene>
    <name evidence="4" type="ORF">GUITHDRAFT_152966</name>
</gene>
<evidence type="ECO:0000256" key="1">
    <source>
        <dbReference type="PROSITE-ProRule" id="PRU00175"/>
    </source>
</evidence>
<feature type="domain" description="RING-type" evidence="3">
    <location>
        <begin position="168"/>
        <end position="214"/>
    </location>
</feature>
<feature type="transmembrane region" description="Helical" evidence="2">
    <location>
        <begin position="401"/>
        <end position="424"/>
    </location>
</feature>
<organism evidence="4">
    <name type="scientific">Guillardia theta (strain CCMP2712)</name>
    <name type="common">Cryptophyte</name>
    <dbReference type="NCBI Taxonomy" id="905079"/>
    <lineage>
        <taxon>Eukaryota</taxon>
        <taxon>Cryptophyceae</taxon>
        <taxon>Pyrenomonadales</taxon>
        <taxon>Geminigeraceae</taxon>
        <taxon>Guillardia</taxon>
    </lineage>
</organism>
<evidence type="ECO:0000313" key="4">
    <source>
        <dbReference type="EMBL" id="EKX44454.1"/>
    </source>
</evidence>
<dbReference type="OrthoDB" id="432311at2759"/>
<keyword evidence="1" id="KW-0862">Zinc</keyword>
<evidence type="ECO:0000313" key="5">
    <source>
        <dbReference type="EnsemblProtists" id="EKX44454"/>
    </source>
</evidence>
<dbReference type="Gene3D" id="3.30.40.10">
    <property type="entry name" value="Zinc/RING finger domain, C3HC4 (zinc finger)"/>
    <property type="match status" value="1"/>
</dbReference>